<proteinExistence type="predicted"/>
<protein>
    <submittedName>
        <fullName evidence="3">Peptidase M24</fullName>
    </submittedName>
</protein>
<dbReference type="OrthoDB" id="200535at2157"/>
<gene>
    <name evidence="3" type="ORF">C483_06862</name>
</gene>
<dbReference type="STRING" id="1227493.C483_06862"/>
<dbReference type="RefSeq" id="WP_006652600.1">
    <property type="nucleotide sequence ID" value="NZ_AOIM01000016.1"/>
</dbReference>
<dbReference type="AlphaFoldDB" id="M0A681"/>
<feature type="region of interest" description="Disordered" evidence="1">
    <location>
        <begin position="1"/>
        <end position="41"/>
    </location>
</feature>
<dbReference type="InterPro" id="IPR000994">
    <property type="entry name" value="Pept_M24"/>
</dbReference>
<dbReference type="Gene3D" id="3.90.230.10">
    <property type="entry name" value="Creatinase/methionine aminopeptidase superfamily"/>
    <property type="match status" value="1"/>
</dbReference>
<dbReference type="Proteomes" id="UP000011519">
    <property type="component" value="Unassembled WGS sequence"/>
</dbReference>
<dbReference type="PATRIC" id="fig|1227493.4.peg.1355"/>
<dbReference type="InterPro" id="IPR036005">
    <property type="entry name" value="Creatinase/aminopeptidase-like"/>
</dbReference>
<dbReference type="SUPFAM" id="SSF55920">
    <property type="entry name" value="Creatinase/aminopeptidase"/>
    <property type="match status" value="1"/>
</dbReference>
<dbReference type="PANTHER" id="PTHR46112:SF2">
    <property type="entry name" value="XAA-PRO AMINOPEPTIDASE P-RELATED"/>
    <property type="match status" value="1"/>
</dbReference>
<dbReference type="InterPro" id="IPR050659">
    <property type="entry name" value="Peptidase_M24B"/>
</dbReference>
<sequence length="433" mass="45925">MTDTDGDFTRDSARASGSDNDDSDSDNGGNDNGNEESAAVTPTSAALIHETLTQRDAAAFVHVGLAREPAIQYSLDRCGQEAVRDDRRTLSPADTDLIALSFDGERWEWQVRPRKPGRGASDTHPASQLAATLADRHGSATVLTPARIPHDAALYLENAGLTLASTDVLERARARKTPNERARIEAAQAAARAGIRRVAAVLADATVIDGELVRGDDTGEDEPITPDRLRIDVDEAIVSAGAYPAGNTAINPESDPERIPSTAGTADTPLRPGDPIVIRTAPREPGGYHGGLVRTLVVDSDGGRERRAHVGATQSFRSASAMLTAGTEPVGAVEADLEAEVRSFGFEDADAVDTSVGGVGLEALESPYELTDEIEPGSVVQLESAVRVEEGVWLRIADVLARDHGREQDQNGKRPEWLAPLSRSLDPETVGES</sequence>
<dbReference type="Pfam" id="PF00557">
    <property type="entry name" value="Peptidase_M24"/>
    <property type="match status" value="1"/>
</dbReference>
<evidence type="ECO:0000256" key="1">
    <source>
        <dbReference type="SAM" id="MobiDB-lite"/>
    </source>
</evidence>
<accession>M0A681</accession>
<comment type="caution">
    <text evidence="3">The sequence shown here is derived from an EMBL/GenBank/DDBJ whole genome shotgun (WGS) entry which is preliminary data.</text>
</comment>
<dbReference type="PANTHER" id="PTHR46112">
    <property type="entry name" value="AMINOPEPTIDASE"/>
    <property type="match status" value="1"/>
</dbReference>
<feature type="region of interest" description="Disordered" evidence="1">
    <location>
        <begin position="404"/>
        <end position="433"/>
    </location>
</feature>
<feature type="region of interest" description="Disordered" evidence="1">
    <location>
        <begin position="244"/>
        <end position="274"/>
    </location>
</feature>
<feature type="compositionally biased region" description="Basic and acidic residues" evidence="1">
    <location>
        <begin position="404"/>
        <end position="416"/>
    </location>
</feature>
<evidence type="ECO:0000313" key="3">
    <source>
        <dbReference type="EMBL" id="ELY92848.1"/>
    </source>
</evidence>
<evidence type="ECO:0000259" key="2">
    <source>
        <dbReference type="Pfam" id="PF00557"/>
    </source>
</evidence>
<reference evidence="3 4" key="1">
    <citation type="journal article" date="2014" name="PLoS Genet.">
        <title>Phylogenetically driven sequencing of extremely halophilic archaea reveals strategies for static and dynamic osmo-response.</title>
        <authorList>
            <person name="Becker E.A."/>
            <person name="Seitzer P.M."/>
            <person name="Tritt A."/>
            <person name="Larsen D."/>
            <person name="Krusor M."/>
            <person name="Yao A.I."/>
            <person name="Wu D."/>
            <person name="Madern D."/>
            <person name="Eisen J.A."/>
            <person name="Darling A.E."/>
            <person name="Facciotti M.T."/>
        </authorList>
    </citation>
    <scope>NUCLEOTIDE SEQUENCE [LARGE SCALE GENOMIC DNA]</scope>
    <source>
        <strain evidence="3 4">JCM 10989</strain>
    </source>
</reference>
<organism evidence="3 4">
    <name type="scientific">Natrialba hulunbeirensis JCM 10989</name>
    <dbReference type="NCBI Taxonomy" id="1227493"/>
    <lineage>
        <taxon>Archaea</taxon>
        <taxon>Methanobacteriati</taxon>
        <taxon>Methanobacteriota</taxon>
        <taxon>Stenosarchaea group</taxon>
        <taxon>Halobacteria</taxon>
        <taxon>Halobacteriales</taxon>
        <taxon>Natrialbaceae</taxon>
        <taxon>Natrialba</taxon>
    </lineage>
</organism>
<keyword evidence="4" id="KW-1185">Reference proteome</keyword>
<feature type="domain" description="Peptidase M24" evidence="2">
    <location>
        <begin position="259"/>
        <end position="397"/>
    </location>
</feature>
<evidence type="ECO:0000313" key="4">
    <source>
        <dbReference type="Proteomes" id="UP000011519"/>
    </source>
</evidence>
<dbReference type="EMBL" id="AOIM01000016">
    <property type="protein sequence ID" value="ELY92848.1"/>
    <property type="molecule type" value="Genomic_DNA"/>
</dbReference>
<name>M0A681_9EURY</name>